<dbReference type="PROSITE" id="PS50056">
    <property type="entry name" value="TYR_PHOSPHATASE_2"/>
    <property type="match status" value="1"/>
</dbReference>
<dbReference type="Pfam" id="PF22784">
    <property type="entry name" value="PTP-SAK"/>
    <property type="match status" value="1"/>
</dbReference>
<evidence type="ECO:0000256" key="1">
    <source>
        <dbReference type="ARBA" id="ARBA00022801"/>
    </source>
</evidence>
<dbReference type="GO" id="GO:0016791">
    <property type="term" value="F:phosphatase activity"/>
    <property type="evidence" value="ECO:0007669"/>
    <property type="project" value="UniProtKB-ARBA"/>
</dbReference>
<evidence type="ECO:0000259" key="3">
    <source>
        <dbReference type="PROSITE" id="PS50056"/>
    </source>
</evidence>
<keyword evidence="5" id="KW-1185">Reference proteome</keyword>
<protein>
    <submittedName>
        <fullName evidence="4">Cyclin-dependent kinase inhibitor 3</fullName>
    </submittedName>
</protein>
<evidence type="ECO:0000313" key="5">
    <source>
        <dbReference type="Proteomes" id="UP000186817"/>
    </source>
</evidence>
<feature type="compositionally biased region" description="Basic and acidic residues" evidence="2">
    <location>
        <begin position="497"/>
        <end position="516"/>
    </location>
</feature>
<dbReference type="AlphaFoldDB" id="A0A1Q9ED82"/>
<reference evidence="4 5" key="1">
    <citation type="submission" date="2016-02" db="EMBL/GenBank/DDBJ databases">
        <title>Genome analysis of coral dinoflagellate symbionts highlights evolutionary adaptations to a symbiotic lifestyle.</title>
        <authorList>
            <person name="Aranda M."/>
            <person name="Li Y."/>
            <person name="Liew Y.J."/>
            <person name="Baumgarten S."/>
            <person name="Simakov O."/>
            <person name="Wilson M."/>
            <person name="Piel J."/>
            <person name="Ashoor H."/>
            <person name="Bougouffa S."/>
            <person name="Bajic V.B."/>
            <person name="Ryu T."/>
            <person name="Ravasi T."/>
            <person name="Bayer T."/>
            <person name="Micklem G."/>
            <person name="Kim H."/>
            <person name="Bhak J."/>
            <person name="Lajeunesse T.C."/>
            <person name="Voolstra C.R."/>
        </authorList>
    </citation>
    <scope>NUCLEOTIDE SEQUENCE [LARGE SCALE GENOMIC DNA]</scope>
    <source>
        <strain evidence="4 5">CCMP2467</strain>
    </source>
</reference>
<dbReference type="OrthoDB" id="2017893at2759"/>
<dbReference type="Gene3D" id="3.90.190.10">
    <property type="entry name" value="Protein tyrosine phosphatase superfamily"/>
    <property type="match status" value="1"/>
</dbReference>
<proteinExistence type="predicted"/>
<dbReference type="InterPro" id="IPR057023">
    <property type="entry name" value="PTP-SAK"/>
</dbReference>
<evidence type="ECO:0000313" key="4">
    <source>
        <dbReference type="EMBL" id="OLQ05372.1"/>
    </source>
</evidence>
<dbReference type="EMBL" id="LSRX01000187">
    <property type="protein sequence ID" value="OLQ05372.1"/>
    <property type="molecule type" value="Genomic_DNA"/>
</dbReference>
<comment type="caution">
    <text evidence="4">The sequence shown here is derived from an EMBL/GenBank/DDBJ whole genome shotgun (WGS) entry which is preliminary data.</text>
</comment>
<dbReference type="SUPFAM" id="SSF52799">
    <property type="entry name" value="(Phosphotyrosine protein) phosphatases II"/>
    <property type="match status" value="1"/>
</dbReference>
<keyword evidence="1" id="KW-0378">Hydrolase</keyword>
<feature type="region of interest" description="Disordered" evidence="2">
    <location>
        <begin position="416"/>
        <end position="523"/>
    </location>
</feature>
<feature type="domain" description="Tyrosine specific protein phosphatases" evidence="3">
    <location>
        <begin position="240"/>
        <end position="291"/>
    </location>
</feature>
<dbReference type="OMA" id="MGPAREN"/>
<dbReference type="Proteomes" id="UP000186817">
    <property type="component" value="Unassembled WGS sequence"/>
</dbReference>
<evidence type="ECO:0000256" key="2">
    <source>
        <dbReference type="SAM" id="MobiDB-lite"/>
    </source>
</evidence>
<sequence>MCSLRSTLIMTALCPRHVPRVAHDQQRHRSARLVQRSGCFAGAVGVTLITRSFTFGSLCVQGRGFRRIRRLGQRAAAAAPRLEELEVLANEIRISRDMGPARENLEDLAYYAFPSCYTRGDGSQRGFCNWLLRDVLMVGRYPYCDPLGDFPSKEEGRRHLKKMLDVGITAFVCMQAEIPSPAPENLKAWPWEGVSLQEFDMPRRFLPYGPVVKEEAASMGLEMPRFLHCPVPDMHVPKEEQLMRLLRDCLIELQNGGRLYIHCWGGLGRAAVTSACLLALLRPELGPNEVLLCTQAGYDSRIGGANYASPQTMAQRSKVHDFTRALAYLRDSRAVSSTAKDSTMAGCSPGGGYHVKLSELLGPEPSSYSMPKEAKFSLTCFASERSGGLGDETPVAEGVLRASPIAEGVLREPSAVASARQGVHSLEPGSVQHKEDDLPNSRSVQPESSRPEAACTVSPEAVHSLAPASVQRQPERTASPEQTEADPFDLPLPQGKSRMESDPAFHSVRSEDERAFANDSCDE</sequence>
<gene>
    <name evidence="4" type="primary">CDKN3</name>
    <name evidence="4" type="ORF">AK812_SmicGene11466</name>
</gene>
<organism evidence="4 5">
    <name type="scientific">Symbiodinium microadriaticum</name>
    <name type="common">Dinoflagellate</name>
    <name type="synonym">Zooxanthella microadriatica</name>
    <dbReference type="NCBI Taxonomy" id="2951"/>
    <lineage>
        <taxon>Eukaryota</taxon>
        <taxon>Sar</taxon>
        <taxon>Alveolata</taxon>
        <taxon>Dinophyceae</taxon>
        <taxon>Suessiales</taxon>
        <taxon>Symbiodiniaceae</taxon>
        <taxon>Symbiodinium</taxon>
    </lineage>
</organism>
<accession>A0A1Q9ED82</accession>
<dbReference type="InterPro" id="IPR000387">
    <property type="entry name" value="Tyr_Pase_dom"/>
</dbReference>
<dbReference type="InterPro" id="IPR029021">
    <property type="entry name" value="Prot-tyrosine_phosphatase-like"/>
</dbReference>
<name>A0A1Q9ED82_SYMMI</name>